<dbReference type="InterPro" id="IPR001789">
    <property type="entry name" value="Sig_transdc_resp-reg_receiver"/>
</dbReference>
<dbReference type="InterPro" id="IPR009057">
    <property type="entry name" value="Homeodomain-like_sf"/>
</dbReference>
<dbReference type="InterPro" id="IPR011006">
    <property type="entry name" value="CheY-like_superfamily"/>
</dbReference>
<feature type="domain" description="Response regulatory" evidence="6">
    <location>
        <begin position="3"/>
        <end position="120"/>
    </location>
</feature>
<dbReference type="Gene3D" id="3.40.50.2300">
    <property type="match status" value="1"/>
</dbReference>
<evidence type="ECO:0000256" key="3">
    <source>
        <dbReference type="ARBA" id="ARBA00023163"/>
    </source>
</evidence>
<dbReference type="Pfam" id="PF00072">
    <property type="entry name" value="Response_reg"/>
    <property type="match status" value="1"/>
</dbReference>
<dbReference type="PANTHER" id="PTHR43280">
    <property type="entry name" value="ARAC-FAMILY TRANSCRIPTIONAL REGULATOR"/>
    <property type="match status" value="1"/>
</dbReference>
<organism evidence="7 8">
    <name type="scientific">Cohnella boryungensis</name>
    <dbReference type="NCBI Taxonomy" id="768479"/>
    <lineage>
        <taxon>Bacteria</taxon>
        <taxon>Bacillati</taxon>
        <taxon>Bacillota</taxon>
        <taxon>Bacilli</taxon>
        <taxon>Bacillales</taxon>
        <taxon>Paenibacillaceae</taxon>
        <taxon>Cohnella</taxon>
    </lineage>
</organism>
<name>A0ABV8SHI8_9BACL</name>
<evidence type="ECO:0000256" key="4">
    <source>
        <dbReference type="PROSITE-ProRule" id="PRU00169"/>
    </source>
</evidence>
<dbReference type="SMART" id="SM00448">
    <property type="entry name" value="REC"/>
    <property type="match status" value="1"/>
</dbReference>
<evidence type="ECO:0000259" key="6">
    <source>
        <dbReference type="PROSITE" id="PS50110"/>
    </source>
</evidence>
<dbReference type="SMART" id="SM00342">
    <property type="entry name" value="HTH_ARAC"/>
    <property type="match status" value="1"/>
</dbReference>
<evidence type="ECO:0000256" key="2">
    <source>
        <dbReference type="ARBA" id="ARBA00023125"/>
    </source>
</evidence>
<comment type="caution">
    <text evidence="7">The sequence shown here is derived from an EMBL/GenBank/DDBJ whole genome shotgun (WGS) entry which is preliminary data.</text>
</comment>
<dbReference type="EMBL" id="JBHSED010000065">
    <property type="protein sequence ID" value="MFC4306745.1"/>
    <property type="molecule type" value="Genomic_DNA"/>
</dbReference>
<keyword evidence="2" id="KW-0238">DNA-binding</keyword>
<dbReference type="InterPro" id="IPR018060">
    <property type="entry name" value="HTH_AraC"/>
</dbReference>
<dbReference type="CDD" id="cd17536">
    <property type="entry name" value="REC_YesN-like"/>
    <property type="match status" value="1"/>
</dbReference>
<sequence>MIRAMLIDDDVPVVDYLRKLIPWEELGLSVCAEAYSAEEAIEKFEEAQPDVLVTDIGLPDGNGIELARRFKEARPRLRVIFLTCHEDFHYVKEALWIEADDYVVKAEMNPEKIAKSLGKAVYRFAHEREQLEQIAYKSDLARNRDILLQRFFHELSQSSDPTGLLEQGKRLGIEWKGSWFAPGLLHLDLGDLSKVYDRKNPELIRYAAYNIASELAAGERVSVFLAQDQRIWAIACEPEASASIAVLERTVSRIREKLREFLKIDSYSAIAEEASSIDELGRAIEQLKSSLTARYYANSRLMDDTSSAYNDGVATEEEANTRLEGLATRWIEAVHGGSSSAPIYLVSLERAMQAIACEPAKAKERLLRCVQELGIRLGRSVPSDVQEDIRHTVRLGEAFGIVEGYADRVANAARTSAPVAQGTNPELKEIDDYIREHMYTNVSSIDMARHLHLNPSYFSRYFKKLTGTIFTDYAHLVKMEEAKRLLVLGETAETTAYMLGYSDRAYFSKVFKKYTGMSPSECKQRQLEE</sequence>
<dbReference type="Gene3D" id="1.10.10.60">
    <property type="entry name" value="Homeodomain-like"/>
    <property type="match status" value="2"/>
</dbReference>
<dbReference type="Proteomes" id="UP001595755">
    <property type="component" value="Unassembled WGS sequence"/>
</dbReference>
<accession>A0ABV8SHI8</accession>
<gene>
    <name evidence="7" type="ORF">ACFO1S_25320</name>
</gene>
<protein>
    <submittedName>
        <fullName evidence="7">Response regulator</fullName>
    </submittedName>
</protein>
<evidence type="ECO:0000256" key="1">
    <source>
        <dbReference type="ARBA" id="ARBA00023015"/>
    </source>
</evidence>
<dbReference type="PROSITE" id="PS01124">
    <property type="entry name" value="HTH_ARAC_FAMILY_2"/>
    <property type="match status" value="1"/>
</dbReference>
<keyword evidence="3" id="KW-0804">Transcription</keyword>
<feature type="modified residue" description="4-aspartylphosphate" evidence="4">
    <location>
        <position position="55"/>
    </location>
</feature>
<evidence type="ECO:0000313" key="7">
    <source>
        <dbReference type="EMBL" id="MFC4306745.1"/>
    </source>
</evidence>
<reference evidence="8" key="1">
    <citation type="journal article" date="2019" name="Int. J. Syst. Evol. Microbiol.">
        <title>The Global Catalogue of Microorganisms (GCM) 10K type strain sequencing project: providing services to taxonomists for standard genome sequencing and annotation.</title>
        <authorList>
            <consortium name="The Broad Institute Genomics Platform"/>
            <consortium name="The Broad Institute Genome Sequencing Center for Infectious Disease"/>
            <person name="Wu L."/>
            <person name="Ma J."/>
        </authorList>
    </citation>
    <scope>NUCLEOTIDE SEQUENCE [LARGE SCALE GENOMIC DNA]</scope>
    <source>
        <strain evidence="8">CGMCC 4.1641</strain>
    </source>
</reference>
<keyword evidence="8" id="KW-1185">Reference proteome</keyword>
<dbReference type="PROSITE" id="PS50110">
    <property type="entry name" value="RESPONSE_REGULATORY"/>
    <property type="match status" value="1"/>
</dbReference>
<dbReference type="SUPFAM" id="SSF52172">
    <property type="entry name" value="CheY-like"/>
    <property type="match status" value="1"/>
</dbReference>
<dbReference type="PANTHER" id="PTHR43280:SF2">
    <property type="entry name" value="HTH-TYPE TRANSCRIPTIONAL REGULATOR EXSA"/>
    <property type="match status" value="1"/>
</dbReference>
<feature type="domain" description="HTH araC/xylS-type" evidence="5">
    <location>
        <begin position="428"/>
        <end position="525"/>
    </location>
</feature>
<dbReference type="SUPFAM" id="SSF46689">
    <property type="entry name" value="Homeodomain-like"/>
    <property type="match status" value="2"/>
</dbReference>
<evidence type="ECO:0000313" key="8">
    <source>
        <dbReference type="Proteomes" id="UP001595755"/>
    </source>
</evidence>
<keyword evidence="4" id="KW-0597">Phosphoprotein</keyword>
<dbReference type="RefSeq" id="WP_204602147.1">
    <property type="nucleotide sequence ID" value="NZ_JBHSED010000065.1"/>
</dbReference>
<evidence type="ECO:0000259" key="5">
    <source>
        <dbReference type="PROSITE" id="PS01124"/>
    </source>
</evidence>
<keyword evidence="1" id="KW-0805">Transcription regulation</keyword>
<dbReference type="Pfam" id="PF12833">
    <property type="entry name" value="HTH_18"/>
    <property type="match status" value="1"/>
</dbReference>
<proteinExistence type="predicted"/>